<dbReference type="InterPro" id="IPR029044">
    <property type="entry name" value="Nucleotide-diphossugar_trans"/>
</dbReference>
<keyword evidence="4" id="KW-0808">Transferase</keyword>
<organism evidence="11">
    <name type="scientific">Cyberlindnera fabianii</name>
    <name type="common">Yeast</name>
    <name type="synonym">Hansenula fabianii</name>
    <dbReference type="NCBI Taxonomy" id="36022"/>
    <lineage>
        <taxon>Eukaryota</taxon>
        <taxon>Fungi</taxon>
        <taxon>Dikarya</taxon>
        <taxon>Ascomycota</taxon>
        <taxon>Saccharomycotina</taxon>
        <taxon>Saccharomycetes</taxon>
        <taxon>Phaffomycetales</taxon>
        <taxon>Phaffomycetaceae</taxon>
        <taxon>Cyberlindnera</taxon>
    </lineage>
</organism>
<dbReference type="OMA" id="VYGACYL"/>
<evidence type="ECO:0000256" key="1">
    <source>
        <dbReference type="ARBA" id="ARBA00004606"/>
    </source>
</evidence>
<dbReference type="AlphaFoldDB" id="A0A061AJ46"/>
<evidence type="ECO:0000313" key="12">
    <source>
        <dbReference type="EMBL" id="ONH69493.1"/>
    </source>
</evidence>
<dbReference type="PANTHER" id="PTHR31392">
    <property type="entry name" value="ALPHA-1,3-MANNOSYLTRANSFERASE MNN1-RELATED"/>
    <property type="match status" value="1"/>
</dbReference>
<evidence type="ECO:0000256" key="7">
    <source>
        <dbReference type="ARBA" id="ARBA00022989"/>
    </source>
</evidence>
<comment type="similarity">
    <text evidence="2">Belongs to the MNN1/MNT family.</text>
</comment>
<protein>
    <submittedName>
        <fullName evidence="11">CYFA0S01e07954g1_1</fullName>
    </submittedName>
</protein>
<dbReference type="GO" id="GO:0016020">
    <property type="term" value="C:membrane"/>
    <property type="evidence" value="ECO:0007669"/>
    <property type="project" value="UniProtKB-SubCell"/>
</dbReference>
<dbReference type="STRING" id="36022.A0A061AJ46"/>
<keyword evidence="13" id="KW-1185">Reference proteome</keyword>
<dbReference type="PANTHER" id="PTHR31392:SF1">
    <property type="entry name" value="ALPHA-1,3-MANNOSYLTRANSFERASE MNN1-RELATED"/>
    <property type="match status" value="1"/>
</dbReference>
<evidence type="ECO:0000256" key="5">
    <source>
        <dbReference type="ARBA" id="ARBA00022692"/>
    </source>
</evidence>
<keyword evidence="7 10" id="KW-1133">Transmembrane helix</keyword>
<gene>
    <name evidence="12" type="ORF">BON22_0486</name>
    <name evidence="11" type="ORF">CYFA0S_01e07954g</name>
</gene>
<keyword evidence="9" id="KW-0325">Glycoprotein</keyword>
<dbReference type="SUPFAM" id="SSF53448">
    <property type="entry name" value="Nucleotide-diphospho-sugar transferases"/>
    <property type="match status" value="1"/>
</dbReference>
<evidence type="ECO:0000313" key="13">
    <source>
        <dbReference type="Proteomes" id="UP000189513"/>
    </source>
</evidence>
<evidence type="ECO:0000256" key="9">
    <source>
        <dbReference type="ARBA" id="ARBA00023180"/>
    </source>
</evidence>
<comment type="subcellular location">
    <subcellularLocation>
        <location evidence="1">Membrane</location>
        <topology evidence="1">Single-pass type II membrane protein</topology>
    </subcellularLocation>
</comment>
<name>A0A061AJ46_CYBFA</name>
<feature type="transmembrane region" description="Helical" evidence="10">
    <location>
        <begin position="12"/>
        <end position="32"/>
    </location>
</feature>
<dbReference type="Pfam" id="PF11051">
    <property type="entry name" value="Mannosyl_trans3"/>
    <property type="match status" value="1"/>
</dbReference>
<evidence type="ECO:0000313" key="11">
    <source>
        <dbReference type="EMBL" id="CDR37153.1"/>
    </source>
</evidence>
<dbReference type="VEuPathDB" id="FungiDB:BON22_0486"/>
<keyword evidence="3" id="KW-0328">Glycosyltransferase</keyword>
<evidence type="ECO:0000256" key="10">
    <source>
        <dbReference type="SAM" id="Phobius"/>
    </source>
</evidence>
<keyword evidence="8 10" id="KW-0472">Membrane</keyword>
<dbReference type="GO" id="GO:0005794">
    <property type="term" value="C:Golgi apparatus"/>
    <property type="evidence" value="ECO:0007669"/>
    <property type="project" value="TreeGrafter"/>
</dbReference>
<keyword evidence="6" id="KW-0735">Signal-anchor</keyword>
<evidence type="ECO:0000256" key="4">
    <source>
        <dbReference type="ARBA" id="ARBA00022679"/>
    </source>
</evidence>
<evidence type="ECO:0000256" key="3">
    <source>
        <dbReference type="ARBA" id="ARBA00022676"/>
    </source>
</evidence>
<evidence type="ECO:0000256" key="2">
    <source>
        <dbReference type="ARBA" id="ARBA00009105"/>
    </source>
</evidence>
<reference evidence="12" key="3">
    <citation type="submission" date="2017-01" db="EMBL/GenBank/DDBJ databases">
        <authorList>
            <person name="Mah S.A."/>
            <person name="Swanson W.J."/>
            <person name="Moy G.W."/>
            <person name="Vacquier V.D."/>
        </authorList>
    </citation>
    <scope>NUCLEOTIDE SEQUENCE [LARGE SCALE GENOMIC DNA]</scope>
    <source>
        <strain evidence="12">65</strain>
    </source>
</reference>
<evidence type="ECO:0000256" key="8">
    <source>
        <dbReference type="ARBA" id="ARBA00023136"/>
    </source>
</evidence>
<dbReference type="Proteomes" id="UP000189513">
    <property type="component" value="Unassembled WGS sequence"/>
</dbReference>
<dbReference type="EMBL" id="LK052886">
    <property type="protein sequence ID" value="CDR37153.1"/>
    <property type="molecule type" value="Genomic_DNA"/>
</dbReference>
<accession>A0A061AJ46</accession>
<dbReference type="GO" id="GO:0000033">
    <property type="term" value="F:alpha-1,3-mannosyltransferase activity"/>
    <property type="evidence" value="ECO:0007669"/>
    <property type="project" value="TreeGrafter"/>
</dbReference>
<dbReference type="OrthoDB" id="430354at2759"/>
<dbReference type="GO" id="GO:0006493">
    <property type="term" value="P:protein O-linked glycosylation"/>
    <property type="evidence" value="ECO:0007669"/>
    <property type="project" value="TreeGrafter"/>
</dbReference>
<proteinExistence type="inferred from homology"/>
<reference evidence="13" key="2">
    <citation type="journal article" date="2017" name="Genome Announc.">
        <title>Genome sequences of Cyberlindnera fabianii 65, Pichia kudriavzevii 129, and Saccharomyces cerevisiae 131 isolated from fermented masau fruits in Zimbabwe.</title>
        <authorList>
            <person name="van Rijswijck I.M.H."/>
            <person name="Derks M.F.L."/>
            <person name="Abee T."/>
            <person name="de Ridder D."/>
            <person name="Smid E.J."/>
        </authorList>
    </citation>
    <scope>NUCLEOTIDE SEQUENCE [LARGE SCALE GENOMIC DNA]</scope>
    <source>
        <strain evidence="13">65</strain>
    </source>
</reference>
<dbReference type="InterPro" id="IPR022751">
    <property type="entry name" value="Alpha_mannosyltransferase"/>
</dbReference>
<evidence type="ECO:0000256" key="6">
    <source>
        <dbReference type="ARBA" id="ARBA00022968"/>
    </source>
</evidence>
<dbReference type="EMBL" id="MPUK01000001">
    <property type="protein sequence ID" value="ONH69493.1"/>
    <property type="molecule type" value="Genomic_DNA"/>
</dbReference>
<keyword evidence="5 10" id="KW-0812">Transmembrane</keyword>
<reference evidence="11" key="1">
    <citation type="journal article" date="2014" name="Genome Announc.">
        <title>Genome sequence of the yeast Cyberlindnera fabianii (Hansenula fabianii).</title>
        <authorList>
            <person name="Freel K.C."/>
            <person name="Sarilar V."/>
            <person name="Neuveglise C."/>
            <person name="Devillers H."/>
            <person name="Friedrich A."/>
            <person name="Schacherer J."/>
        </authorList>
    </citation>
    <scope>NUCLEOTIDE SEQUENCE</scope>
    <source>
        <strain evidence="11">YJS4271</strain>
    </source>
</reference>
<sequence>MLRRLLSRKIGQRGLLQLACALGFILFQYHFFYRYDSSVSYSAEVFIEDTHDGMTRPYQRLAHAHPDGFSSTSFSDRCASYFDLLYNDDAMWRTSDFKELPYTRYIFETESKYINDRINEWKKENTAVNTDERAKQLQLHDLYRVEYEKKALETRATESKLVESATHLRVYGACYLDQFGHHNTELMDERDDKCHDIENRLFQWISRRMPTYTRWDGQHMTTMPIMSNYVDGQISKPEDIHTKPKLSACYMKTFRDSLNGRGIAISVADKYVDQVVSLFAVLRASNNTLPIQIVHSGDLSMDSQKLLIKVARTLDLDFKYADELENMLKARGFSIPHDGYVEPSEIEKFFPPLELWFVDVSDAVSPNYRSKFHSYANKLLAYVFSSFQHTVLIDTDTVPTADIDQHILQSPFYETHGAYFFKDRELYFQNKPSDVRFFNKLMPSKIDYAMFNIPPVSEHTLGNRFFKYKFMHFMESGLVAIDKRRHFTGVLASLQLQIWSPAAAIVWGDKELFWLGMSMAGDEDYYMNHWAAGSIGFVTAPENRLPGDADDSRRKKLISKEVCSTHPAHVSPVDNSTLLWYNGGYSFCKMPGEYNHDIKKNMMKHFQTADKLKKLYEGYHHMEAVIVPKHGEFYRKNDKGENERGWLKMSECKHFMYCAYDKVGGVDDPVSNGLLVEFDELTKTTYRFYGSLAEFAPEVFKVASA</sequence>